<dbReference type="Pfam" id="PF25460">
    <property type="entry name" value="Beta-prop_Aladin"/>
    <property type="match status" value="1"/>
</dbReference>
<proteinExistence type="predicted"/>
<organism evidence="2 3">
    <name type="scientific">Pristionchus mayeri</name>
    <dbReference type="NCBI Taxonomy" id="1317129"/>
    <lineage>
        <taxon>Eukaryota</taxon>
        <taxon>Metazoa</taxon>
        <taxon>Ecdysozoa</taxon>
        <taxon>Nematoda</taxon>
        <taxon>Chromadorea</taxon>
        <taxon>Rhabditida</taxon>
        <taxon>Rhabditina</taxon>
        <taxon>Diplogasteromorpha</taxon>
        <taxon>Diplogasteroidea</taxon>
        <taxon>Neodiplogasteridae</taxon>
        <taxon>Pristionchus</taxon>
    </lineage>
</organism>
<dbReference type="InterPro" id="IPR015943">
    <property type="entry name" value="WD40/YVTN_repeat-like_dom_sf"/>
</dbReference>
<dbReference type="AlphaFoldDB" id="A0AAN4ZIC2"/>
<sequence length="573" mass="61828">MSLLNFPPPSVHECSYALQEFNGQILAGTRKQFETLQNSKFLADYPRLERASLSKLQHSLSRDDVKGAFRFRQTTASVLKEIDDRLGVNTEENDENASGGWSKAVSRVRSGLGGMLSKMVPTDAQTSIADALDRYASTRGWSRSWLRCVAVDGEGGRVAVCQATDYIRIYSIGSEALLPPLTLHHPQMKNVAAMQFDPHDARLLAVAAGSNVLVWRLSGRMTGVKTSGSCIRVVETGVSPLSTLVWDSAYGNSVAVASCSANKIILVDLSTGTHSSVGAWFGGGVTGLYPSKDGTRLAVTYTSNVLRIYDRSTWTDEKWGGLAGRATGVVWSPSGESLIFSTEHSESIFSLSFSKNVRTGEDGVKMITWSSAARAVPIFDLSPIEFDPLKEATEQMMETTNLRGLVQIGGAVRSMACSADGERLAITFSNHDCAGFIATFIVDWPSLPVKLYPTGFVEASFSGSPECVFFLPQYSAGSMLAISWSSGCVQYVPLIYGKTAAAATLSVHPLVEEGAVHTILEESLGWAGGDSLASVELSSRLVDREGEDGGERSRSPLCFTEMLKERSMVGREI</sequence>
<name>A0AAN4ZIC2_9BILA</name>
<accession>A0AAN4ZIC2</accession>
<dbReference type="SUPFAM" id="SSF50978">
    <property type="entry name" value="WD40 repeat-like"/>
    <property type="match status" value="1"/>
</dbReference>
<dbReference type="InterPro" id="IPR045139">
    <property type="entry name" value="Aladin"/>
</dbReference>
<protein>
    <recommendedName>
        <fullName evidence="1">Aladin seven-bladed propeller domain-containing protein</fullName>
    </recommendedName>
</protein>
<dbReference type="InterPro" id="IPR036322">
    <property type="entry name" value="WD40_repeat_dom_sf"/>
</dbReference>
<evidence type="ECO:0000313" key="3">
    <source>
        <dbReference type="Proteomes" id="UP001328107"/>
    </source>
</evidence>
<dbReference type="EMBL" id="BTRK01000003">
    <property type="protein sequence ID" value="GMR39929.1"/>
    <property type="molecule type" value="Genomic_DNA"/>
</dbReference>
<dbReference type="Gene3D" id="2.130.10.10">
    <property type="entry name" value="YVTN repeat-like/Quinoprotein amine dehydrogenase"/>
    <property type="match status" value="1"/>
</dbReference>
<gene>
    <name evidence="2" type="ORF">PMAYCL1PPCAC_10124</name>
</gene>
<dbReference type="GO" id="GO:0005643">
    <property type="term" value="C:nuclear pore"/>
    <property type="evidence" value="ECO:0007669"/>
    <property type="project" value="TreeGrafter"/>
</dbReference>
<dbReference type="PANTHER" id="PTHR14494">
    <property type="entry name" value="ALADIN/ADRACALIN/AAAS"/>
    <property type="match status" value="1"/>
</dbReference>
<keyword evidence="3" id="KW-1185">Reference proteome</keyword>
<dbReference type="InterPro" id="IPR057403">
    <property type="entry name" value="Beta-prop_Aladin"/>
</dbReference>
<dbReference type="GO" id="GO:0006913">
    <property type="term" value="P:nucleocytoplasmic transport"/>
    <property type="evidence" value="ECO:0007669"/>
    <property type="project" value="TreeGrafter"/>
</dbReference>
<reference evidence="3" key="1">
    <citation type="submission" date="2022-10" db="EMBL/GenBank/DDBJ databases">
        <title>Genome assembly of Pristionchus species.</title>
        <authorList>
            <person name="Yoshida K."/>
            <person name="Sommer R.J."/>
        </authorList>
    </citation>
    <scope>NUCLEOTIDE SEQUENCE [LARGE SCALE GENOMIC DNA]</scope>
    <source>
        <strain evidence="3">RS5460</strain>
    </source>
</reference>
<evidence type="ECO:0000259" key="1">
    <source>
        <dbReference type="Pfam" id="PF25460"/>
    </source>
</evidence>
<evidence type="ECO:0000313" key="2">
    <source>
        <dbReference type="EMBL" id="GMR39929.1"/>
    </source>
</evidence>
<dbReference type="Proteomes" id="UP001328107">
    <property type="component" value="Unassembled WGS sequence"/>
</dbReference>
<feature type="domain" description="Aladin seven-bladed propeller" evidence="1">
    <location>
        <begin position="130"/>
        <end position="495"/>
    </location>
</feature>
<dbReference type="PANTHER" id="PTHR14494:SF0">
    <property type="entry name" value="ALADIN"/>
    <property type="match status" value="1"/>
</dbReference>
<comment type="caution">
    <text evidence="2">The sequence shown here is derived from an EMBL/GenBank/DDBJ whole genome shotgun (WGS) entry which is preliminary data.</text>
</comment>